<keyword evidence="1" id="KW-0812">Transmembrane</keyword>
<reference evidence="2 3" key="1">
    <citation type="journal article" date="2015" name="Int. J. Syst. Evol. Microbiol.">
        <title>Methanoculleus taiwanensis sp. nov., a methanogen isolated from deep marine sediment at the deformation front area near Taiwan.</title>
        <authorList>
            <person name="Weng C.Y."/>
            <person name="Chen S.C."/>
            <person name="Lai M.C."/>
            <person name="Wu S.Y."/>
            <person name="Lin S."/>
            <person name="Yang T.F."/>
            <person name="Chen P.C."/>
        </authorList>
    </citation>
    <scope>NUCLEOTIDE SEQUENCE [LARGE SCALE GENOMIC DNA]</scope>
    <source>
        <strain evidence="2 3">CYW4</strain>
    </source>
</reference>
<evidence type="ECO:0000313" key="2">
    <source>
        <dbReference type="EMBL" id="RXE56383.1"/>
    </source>
</evidence>
<dbReference type="RefSeq" id="WP_128694168.1">
    <property type="nucleotide sequence ID" value="NZ_LHQS01000002.1"/>
</dbReference>
<keyword evidence="3" id="KW-1185">Reference proteome</keyword>
<keyword evidence="1" id="KW-1133">Transmembrane helix</keyword>
<dbReference type="AlphaFoldDB" id="A0A498H146"/>
<evidence type="ECO:0000313" key="3">
    <source>
        <dbReference type="Proteomes" id="UP000290932"/>
    </source>
</evidence>
<proteinExistence type="predicted"/>
<accession>A0A498H146</accession>
<gene>
    <name evidence="2" type="ORF">ABH15_09840</name>
</gene>
<dbReference type="EMBL" id="LHQS01000002">
    <property type="protein sequence ID" value="RXE56383.1"/>
    <property type="molecule type" value="Genomic_DNA"/>
</dbReference>
<keyword evidence="1" id="KW-0472">Membrane</keyword>
<dbReference type="Proteomes" id="UP000290932">
    <property type="component" value="Unassembled WGS sequence"/>
</dbReference>
<organism evidence="2 3">
    <name type="scientific">Methanoculleus taiwanensis</name>
    <dbReference type="NCBI Taxonomy" id="1550565"/>
    <lineage>
        <taxon>Archaea</taxon>
        <taxon>Methanobacteriati</taxon>
        <taxon>Methanobacteriota</taxon>
        <taxon>Stenosarchaea group</taxon>
        <taxon>Methanomicrobia</taxon>
        <taxon>Methanomicrobiales</taxon>
        <taxon>Methanomicrobiaceae</taxon>
        <taxon>Methanoculleus</taxon>
    </lineage>
</organism>
<evidence type="ECO:0000256" key="1">
    <source>
        <dbReference type="SAM" id="Phobius"/>
    </source>
</evidence>
<feature type="transmembrane region" description="Helical" evidence="1">
    <location>
        <begin position="105"/>
        <end position="125"/>
    </location>
</feature>
<name>A0A498H146_9EURY</name>
<protein>
    <submittedName>
        <fullName evidence="2">Uncharacterized protein</fullName>
    </submittedName>
</protein>
<sequence>MTISVAWHREGSVYPPPGVIQVTLYSVSDEKVIGTYPLSSDAVEEPDDTTRHYSGVIRVSDLPRGGLIVTAIDPISGAERRIPVILKETGADYSDLQHRRFSGSLLIGVALLLAFGLIVVPGLLLRRR</sequence>
<comment type="caution">
    <text evidence="2">The sequence shown here is derived from an EMBL/GenBank/DDBJ whole genome shotgun (WGS) entry which is preliminary data.</text>
</comment>
<dbReference type="OrthoDB" id="107433at2157"/>